<dbReference type="SMR" id="W9SE87"/>
<name>W9SE87_9ROSA</name>
<sequence length="319" mass="35308">MASSSSSSPCAACKIQRRKCTQECVFAPYFPPDQPQKFCNVHKVFGASNVSKLLQELSASQREDAVNSLAYEAEARLRDPVYGCVGLISVLQHKLRQVQNDLNNAKKELASYIGPHAAASLNLSLFQPPPPPPLPPYNNLHQHHQPPFFPQPLMAIPKGASSSSSLPPAGHEIVLNIDPHQQQQQQHFFEAQQLAAAMAAREQQELLRISLEQKLNQPQEFLASSSHGFNNQNMSGPSSNTISPTLALGSSFDNSNYHVNQPQQSEHHNLHHHQLLREQLMLGQAPQPEVAQQVLHQQQTQIMLQKLESEESKSVGPSC</sequence>
<evidence type="ECO:0000256" key="1">
    <source>
        <dbReference type="ARBA" id="ARBA00005474"/>
    </source>
</evidence>
<dbReference type="PANTHER" id="PTHR31301:SF68">
    <property type="entry name" value="LOB DOMAIN-CONTAINING PROTEIN 32-RELATED"/>
    <property type="match status" value="1"/>
</dbReference>
<accession>W9SE87</accession>
<keyword evidence="4" id="KW-1185">Reference proteome</keyword>
<dbReference type="Proteomes" id="UP000030645">
    <property type="component" value="Unassembled WGS sequence"/>
</dbReference>
<evidence type="ECO:0000313" key="4">
    <source>
        <dbReference type="Proteomes" id="UP000030645"/>
    </source>
</evidence>
<evidence type="ECO:0000313" key="3">
    <source>
        <dbReference type="EMBL" id="EXC24867.1"/>
    </source>
</evidence>
<dbReference type="OrthoDB" id="772606at2759"/>
<gene>
    <name evidence="3" type="ORF">L484_013233</name>
</gene>
<proteinExistence type="inferred from homology"/>
<dbReference type="InterPro" id="IPR004883">
    <property type="entry name" value="LOB"/>
</dbReference>
<dbReference type="Pfam" id="PF03195">
    <property type="entry name" value="LOB"/>
    <property type="match status" value="1"/>
</dbReference>
<dbReference type="PROSITE" id="PS50891">
    <property type="entry name" value="LOB"/>
    <property type="match status" value="1"/>
</dbReference>
<feature type="domain" description="LOB" evidence="2">
    <location>
        <begin position="8"/>
        <end position="109"/>
    </location>
</feature>
<evidence type="ECO:0000259" key="2">
    <source>
        <dbReference type="PROSITE" id="PS50891"/>
    </source>
</evidence>
<dbReference type="STRING" id="981085.W9SE87"/>
<dbReference type="EMBL" id="KE346036">
    <property type="protein sequence ID" value="EXC24867.1"/>
    <property type="molecule type" value="Genomic_DNA"/>
</dbReference>
<reference evidence="4" key="1">
    <citation type="submission" date="2013-01" db="EMBL/GenBank/DDBJ databases">
        <title>Draft Genome Sequence of a Mulberry Tree, Morus notabilis C.K. Schneid.</title>
        <authorList>
            <person name="He N."/>
            <person name="Zhao S."/>
        </authorList>
    </citation>
    <scope>NUCLEOTIDE SEQUENCE</scope>
</reference>
<dbReference type="KEGG" id="mnt:21396416"/>
<comment type="similarity">
    <text evidence="1">Belongs to the LOB domain-containing protein family.</text>
</comment>
<dbReference type="AlphaFoldDB" id="W9SE87"/>
<protein>
    <recommendedName>
        <fullName evidence="2">LOB domain-containing protein</fullName>
    </recommendedName>
</protein>
<dbReference type="PANTHER" id="PTHR31301">
    <property type="entry name" value="LOB DOMAIN-CONTAINING PROTEIN 4-RELATED"/>
    <property type="match status" value="1"/>
</dbReference>
<organism evidence="3 4">
    <name type="scientific">Morus notabilis</name>
    <dbReference type="NCBI Taxonomy" id="981085"/>
    <lineage>
        <taxon>Eukaryota</taxon>
        <taxon>Viridiplantae</taxon>
        <taxon>Streptophyta</taxon>
        <taxon>Embryophyta</taxon>
        <taxon>Tracheophyta</taxon>
        <taxon>Spermatophyta</taxon>
        <taxon>Magnoliopsida</taxon>
        <taxon>eudicotyledons</taxon>
        <taxon>Gunneridae</taxon>
        <taxon>Pentapetalae</taxon>
        <taxon>rosids</taxon>
        <taxon>fabids</taxon>
        <taxon>Rosales</taxon>
        <taxon>Moraceae</taxon>
        <taxon>Moreae</taxon>
        <taxon>Morus</taxon>
    </lineage>
</organism>
<dbReference type="eggNOG" id="ENOG502QSSJ">
    <property type="taxonomic scope" value="Eukaryota"/>
</dbReference>